<keyword evidence="7" id="KW-1185">Reference proteome</keyword>
<sequence length="461" mass="51779">RGKRLLTIAHLGKLPARKGETKGADHWVPVGVDGSDLKFLYGDSMCGQKTPVMPPALFKAFTTWKSYHTSAEFTMAPIEITQQADNTSCGPCALNAINCLACPELDELAKPEDIACVRLWTLHNIISHVIDMADNTGVSTASEASELTDWDDEDDESQESFESMVKGAKFTFRHSLPPSSPIHPPLLAPNHALQPTFTPEKRSRQGSISCVSESMKKLKPDIPSALKHTDTLIKPTDREGDSTLGKFFPKISHVEKVKADKREFEDKEARLLKVRADGKKRQQVYRDKKREQKIANGWEPKRGKKQTLQDFDDDPDDNLAEASRPRWGLKDDIRLSKKKAHPEGRRATKVVKVASRMNYFQPLVWSQVQAAVRQVGYPWKQVDICRAAKLANPQTFAQLTPKTVGRWIDPDAHKRGVHKWKDSVLEYVKHGNAPGGKTTRRGILDSYPEVCEMINTQLNVM</sequence>
<feature type="compositionally biased region" description="Acidic residues" evidence="4">
    <location>
        <begin position="310"/>
        <end position="319"/>
    </location>
</feature>
<comment type="similarity">
    <text evidence="1">Belongs to the peptidase C48 family.</text>
</comment>
<evidence type="ECO:0000313" key="7">
    <source>
        <dbReference type="Proteomes" id="UP001163828"/>
    </source>
</evidence>
<evidence type="ECO:0000313" key="6">
    <source>
        <dbReference type="EMBL" id="KAJ3990811.1"/>
    </source>
</evidence>
<feature type="region of interest" description="Disordered" evidence="4">
    <location>
        <begin position="277"/>
        <end position="325"/>
    </location>
</feature>
<evidence type="ECO:0000256" key="1">
    <source>
        <dbReference type="ARBA" id="ARBA00005234"/>
    </source>
</evidence>
<evidence type="ECO:0000256" key="2">
    <source>
        <dbReference type="ARBA" id="ARBA00022670"/>
    </source>
</evidence>
<dbReference type="Gene3D" id="3.40.395.10">
    <property type="entry name" value="Adenoviral Proteinase, Chain A"/>
    <property type="match status" value="1"/>
</dbReference>
<gene>
    <name evidence="6" type="ORF">F5050DRAFT_1716598</name>
</gene>
<evidence type="ECO:0000256" key="3">
    <source>
        <dbReference type="ARBA" id="ARBA00022801"/>
    </source>
</evidence>
<dbReference type="SUPFAM" id="SSF54001">
    <property type="entry name" value="Cysteine proteinases"/>
    <property type="match status" value="1"/>
</dbReference>
<comment type="caution">
    <text evidence="6">The sequence shown here is derived from an EMBL/GenBank/DDBJ whole genome shotgun (WGS) entry which is preliminary data.</text>
</comment>
<dbReference type="InterPro" id="IPR003653">
    <property type="entry name" value="Peptidase_C48_C"/>
</dbReference>
<protein>
    <recommendedName>
        <fullName evidence="5">Ubiquitin-like protease family profile domain-containing protein</fullName>
    </recommendedName>
</protein>
<feature type="compositionally biased region" description="Basic and acidic residues" evidence="4">
    <location>
        <begin position="277"/>
        <end position="293"/>
    </location>
</feature>
<name>A0ABQ8PZE8_9AGAR</name>
<reference evidence="6" key="1">
    <citation type="submission" date="2022-08" db="EMBL/GenBank/DDBJ databases">
        <authorList>
            <consortium name="DOE Joint Genome Institute"/>
            <person name="Min B."/>
            <person name="Riley R."/>
            <person name="Sierra-Patev S."/>
            <person name="Naranjo-Ortiz M."/>
            <person name="Looney B."/>
            <person name="Konkel Z."/>
            <person name="Slot J.C."/>
            <person name="Sakamoto Y."/>
            <person name="Steenwyk J.L."/>
            <person name="Rokas A."/>
            <person name="Carro J."/>
            <person name="Camarero S."/>
            <person name="Ferreira P."/>
            <person name="Molpeceres G."/>
            <person name="Ruiz-Duenas F.J."/>
            <person name="Serrano A."/>
            <person name="Henrissat B."/>
            <person name="Drula E."/>
            <person name="Hughes K.W."/>
            <person name="Mata J.L."/>
            <person name="Ishikawa N.K."/>
            <person name="Vargas-Isla R."/>
            <person name="Ushijima S."/>
            <person name="Smith C.A."/>
            <person name="Ahrendt S."/>
            <person name="Andreopoulos W."/>
            <person name="He G."/>
            <person name="Labutti K."/>
            <person name="Lipzen A."/>
            <person name="Ng V."/>
            <person name="Sandor L."/>
            <person name="Barry K."/>
            <person name="Martinez A.T."/>
            <person name="Xiao Y."/>
            <person name="Gibbons J.G."/>
            <person name="Terashima K."/>
            <person name="Hibbett D.S."/>
            <person name="Grigoriev I.V."/>
        </authorList>
    </citation>
    <scope>NUCLEOTIDE SEQUENCE</scope>
    <source>
        <strain evidence="6">TFB10827</strain>
    </source>
</reference>
<dbReference type="Proteomes" id="UP001163828">
    <property type="component" value="Unassembled WGS sequence"/>
</dbReference>
<keyword evidence="3" id="KW-0378">Hydrolase</keyword>
<evidence type="ECO:0000256" key="4">
    <source>
        <dbReference type="SAM" id="MobiDB-lite"/>
    </source>
</evidence>
<dbReference type="InterPro" id="IPR038765">
    <property type="entry name" value="Papain-like_cys_pep_sf"/>
</dbReference>
<evidence type="ECO:0000259" key="5">
    <source>
        <dbReference type="Pfam" id="PF02902"/>
    </source>
</evidence>
<feature type="non-terminal residue" evidence="6">
    <location>
        <position position="1"/>
    </location>
</feature>
<keyword evidence="2" id="KW-0645">Protease</keyword>
<feature type="domain" description="Ubiquitin-like protease family profile" evidence="5">
    <location>
        <begin position="25"/>
        <end position="106"/>
    </location>
</feature>
<dbReference type="EMBL" id="MU791441">
    <property type="protein sequence ID" value="KAJ3990811.1"/>
    <property type="molecule type" value="Genomic_DNA"/>
</dbReference>
<dbReference type="Pfam" id="PF02902">
    <property type="entry name" value="Peptidase_C48"/>
    <property type="match status" value="1"/>
</dbReference>
<proteinExistence type="inferred from homology"/>
<organism evidence="6 7">
    <name type="scientific">Lentinula boryana</name>
    <dbReference type="NCBI Taxonomy" id="40481"/>
    <lineage>
        <taxon>Eukaryota</taxon>
        <taxon>Fungi</taxon>
        <taxon>Dikarya</taxon>
        <taxon>Basidiomycota</taxon>
        <taxon>Agaricomycotina</taxon>
        <taxon>Agaricomycetes</taxon>
        <taxon>Agaricomycetidae</taxon>
        <taxon>Agaricales</taxon>
        <taxon>Marasmiineae</taxon>
        <taxon>Omphalotaceae</taxon>
        <taxon>Lentinula</taxon>
    </lineage>
</organism>
<accession>A0ABQ8PZE8</accession>